<dbReference type="Gene3D" id="3.30.70.1070">
    <property type="entry name" value="Sporulation related repeat"/>
    <property type="match status" value="1"/>
</dbReference>
<dbReference type="Pfam" id="PF05036">
    <property type="entry name" value="SPOR"/>
    <property type="match status" value="1"/>
</dbReference>
<feature type="binding site" evidence="8">
    <location>
        <position position="208"/>
    </location>
    <ligand>
        <name>substrate</name>
    </ligand>
</feature>
<evidence type="ECO:0000313" key="14">
    <source>
        <dbReference type="Proteomes" id="UP001165667"/>
    </source>
</evidence>
<feature type="active site" description="Acyl-ester intermediate" evidence="7">
    <location>
        <position position="46"/>
    </location>
</feature>
<feature type="domain" description="Peptidase S11 D-alanyl-D-alanine carboxypeptidase A N-terminal" evidence="11">
    <location>
        <begin position="17"/>
        <end position="238"/>
    </location>
</feature>
<evidence type="ECO:0000256" key="8">
    <source>
        <dbReference type="PIRSR" id="PIRSR618044-2"/>
    </source>
</evidence>
<feature type="active site" evidence="7">
    <location>
        <position position="106"/>
    </location>
</feature>
<evidence type="ECO:0000259" key="12">
    <source>
        <dbReference type="Pfam" id="PF05036"/>
    </source>
</evidence>
<dbReference type="EMBL" id="JAMOIM010000016">
    <property type="protein sequence ID" value="MCW6510553.1"/>
    <property type="molecule type" value="Genomic_DNA"/>
</dbReference>
<evidence type="ECO:0000256" key="3">
    <source>
        <dbReference type="ARBA" id="ARBA00022801"/>
    </source>
</evidence>
<evidence type="ECO:0000259" key="11">
    <source>
        <dbReference type="Pfam" id="PF00768"/>
    </source>
</evidence>
<protein>
    <submittedName>
        <fullName evidence="13">SPOR domain-containing protein</fullName>
    </submittedName>
</protein>
<organism evidence="13 14">
    <name type="scientific">Lichenifustis flavocetrariae</name>
    <dbReference type="NCBI Taxonomy" id="2949735"/>
    <lineage>
        <taxon>Bacteria</taxon>
        <taxon>Pseudomonadati</taxon>
        <taxon>Pseudomonadota</taxon>
        <taxon>Alphaproteobacteria</taxon>
        <taxon>Hyphomicrobiales</taxon>
        <taxon>Lichenihabitantaceae</taxon>
        <taxon>Lichenifustis</taxon>
    </lineage>
</organism>
<comment type="similarity">
    <text evidence="1 9">Belongs to the peptidase S11 family.</text>
</comment>
<dbReference type="GO" id="GO:0009002">
    <property type="term" value="F:serine-type D-Ala-D-Ala carboxypeptidase activity"/>
    <property type="evidence" value="ECO:0007669"/>
    <property type="project" value="InterPro"/>
</dbReference>
<dbReference type="PANTHER" id="PTHR21581:SF6">
    <property type="entry name" value="TRAFFICKING PROTEIN PARTICLE COMPLEX SUBUNIT 12"/>
    <property type="match status" value="1"/>
</dbReference>
<dbReference type="GO" id="GO:0071555">
    <property type="term" value="P:cell wall organization"/>
    <property type="evidence" value="ECO:0007669"/>
    <property type="project" value="UniProtKB-KW"/>
</dbReference>
<keyword evidence="2" id="KW-0732">Signal</keyword>
<feature type="region of interest" description="Disordered" evidence="10">
    <location>
        <begin position="340"/>
        <end position="372"/>
    </location>
</feature>
<evidence type="ECO:0000256" key="10">
    <source>
        <dbReference type="SAM" id="MobiDB-lite"/>
    </source>
</evidence>
<evidence type="ECO:0000256" key="7">
    <source>
        <dbReference type="PIRSR" id="PIRSR618044-1"/>
    </source>
</evidence>
<keyword evidence="14" id="KW-1185">Reference proteome</keyword>
<dbReference type="InterPro" id="IPR001967">
    <property type="entry name" value="Peptidase_S11_N"/>
</dbReference>
<dbReference type="InterPro" id="IPR036680">
    <property type="entry name" value="SPOR-like_sf"/>
</dbReference>
<dbReference type="PRINTS" id="PR00725">
    <property type="entry name" value="DADACBPTASE1"/>
</dbReference>
<dbReference type="RefSeq" id="WP_282586929.1">
    <property type="nucleotide sequence ID" value="NZ_JAMOIM010000016.1"/>
</dbReference>
<keyword evidence="6" id="KW-0961">Cell wall biogenesis/degradation</keyword>
<accession>A0AA41Z4Y7</accession>
<feature type="region of interest" description="Disordered" evidence="10">
    <location>
        <begin position="381"/>
        <end position="400"/>
    </location>
</feature>
<gene>
    <name evidence="13" type="ORF">M8523_21270</name>
</gene>
<dbReference type="Proteomes" id="UP001165667">
    <property type="component" value="Unassembled WGS sequence"/>
</dbReference>
<comment type="caution">
    <text evidence="13">The sequence shown here is derived from an EMBL/GenBank/DDBJ whole genome shotgun (WGS) entry which is preliminary data.</text>
</comment>
<evidence type="ECO:0000256" key="4">
    <source>
        <dbReference type="ARBA" id="ARBA00022960"/>
    </source>
</evidence>
<dbReference type="GO" id="GO:0009252">
    <property type="term" value="P:peptidoglycan biosynthetic process"/>
    <property type="evidence" value="ECO:0007669"/>
    <property type="project" value="UniProtKB-KW"/>
</dbReference>
<proteinExistence type="inferred from homology"/>
<evidence type="ECO:0000256" key="9">
    <source>
        <dbReference type="RuleBase" id="RU004016"/>
    </source>
</evidence>
<dbReference type="SUPFAM" id="SSF56601">
    <property type="entry name" value="beta-lactamase/transpeptidase-like"/>
    <property type="match status" value="1"/>
</dbReference>
<feature type="region of interest" description="Disordered" evidence="10">
    <location>
        <begin position="273"/>
        <end position="318"/>
    </location>
</feature>
<evidence type="ECO:0000313" key="13">
    <source>
        <dbReference type="EMBL" id="MCW6510553.1"/>
    </source>
</evidence>
<dbReference type="InterPro" id="IPR012338">
    <property type="entry name" value="Beta-lactam/transpept-like"/>
</dbReference>
<dbReference type="GO" id="GO:0042834">
    <property type="term" value="F:peptidoglycan binding"/>
    <property type="evidence" value="ECO:0007669"/>
    <property type="project" value="InterPro"/>
</dbReference>
<evidence type="ECO:0000256" key="6">
    <source>
        <dbReference type="ARBA" id="ARBA00023316"/>
    </source>
</evidence>
<dbReference type="GO" id="GO:0008360">
    <property type="term" value="P:regulation of cell shape"/>
    <property type="evidence" value="ECO:0007669"/>
    <property type="project" value="UniProtKB-KW"/>
</dbReference>
<sequence length="515" mass="54896">MRSHAVHARASSPAASSANFAALVIDVNTGRTLYADRENELRHPASITKVMTLFLLFEKLQSGEMSLDTRISVSRHAASMSPTKLGLRPGSTIRVEDAIKAIVTKSANDMAVAVAEAIGGDEDSFARMMTRKAHALGMFRTTYVNASGLPDNRQITTAKDLALLGRAIQDRFPTYYHFFSTPSFTYAGEFMANHNHLMERVEGMDGIKTGYTNASGFNLLSNVNRDGHHIVAVVMGGKSAAGRDRIMEGLIAQHLEEAAPTRIAGRIEEQKQIEAPAETVASASTDDVPDTADDPHDQSPSLIAPTMAVPPLPLPLKRSRPADLERARPAFVAGAPRVIDTDRLPPPLAASDRRRIALDGSTSNRSENDSSNAVALATTTPSTMHWVPGPPPARPTAGAPGKLVRVASADDETATIKPVTRAAMATQAGLSAAGRGDWVIQIGATESAREASDLLSKAKTDGRSALNGARPMTEKVRKGGATLYRARFAGLEPDQAQAACRTLKRSGFACFATKD</sequence>
<name>A0AA41Z4Y7_9HYPH</name>
<keyword evidence="4" id="KW-0133">Cell shape</keyword>
<dbReference type="InterPro" id="IPR018044">
    <property type="entry name" value="Peptidase_S11"/>
</dbReference>
<dbReference type="PANTHER" id="PTHR21581">
    <property type="entry name" value="D-ALANYL-D-ALANINE CARBOXYPEPTIDASE"/>
    <property type="match status" value="1"/>
</dbReference>
<dbReference type="InterPro" id="IPR007730">
    <property type="entry name" value="SPOR-like_dom"/>
</dbReference>
<keyword evidence="3" id="KW-0378">Hydrolase</keyword>
<dbReference type="Gene3D" id="3.40.710.10">
    <property type="entry name" value="DD-peptidase/beta-lactamase superfamily"/>
    <property type="match status" value="1"/>
</dbReference>
<keyword evidence="5" id="KW-0573">Peptidoglycan synthesis</keyword>
<evidence type="ECO:0000256" key="2">
    <source>
        <dbReference type="ARBA" id="ARBA00022729"/>
    </source>
</evidence>
<dbReference type="AlphaFoldDB" id="A0AA41Z4Y7"/>
<feature type="domain" description="SPOR" evidence="12">
    <location>
        <begin position="435"/>
        <end position="513"/>
    </location>
</feature>
<evidence type="ECO:0000256" key="5">
    <source>
        <dbReference type="ARBA" id="ARBA00022984"/>
    </source>
</evidence>
<dbReference type="GO" id="GO:0006508">
    <property type="term" value="P:proteolysis"/>
    <property type="evidence" value="ECO:0007669"/>
    <property type="project" value="InterPro"/>
</dbReference>
<evidence type="ECO:0000256" key="1">
    <source>
        <dbReference type="ARBA" id="ARBA00007164"/>
    </source>
</evidence>
<reference evidence="13" key="1">
    <citation type="submission" date="2022-05" db="EMBL/GenBank/DDBJ databases">
        <authorList>
            <person name="Pankratov T."/>
        </authorList>
    </citation>
    <scope>NUCLEOTIDE SEQUENCE</scope>
    <source>
        <strain evidence="13">BP6-180914</strain>
    </source>
</reference>
<dbReference type="Pfam" id="PF00768">
    <property type="entry name" value="Peptidase_S11"/>
    <property type="match status" value="1"/>
</dbReference>
<feature type="active site" description="Proton acceptor" evidence="7">
    <location>
        <position position="49"/>
    </location>
</feature>
<feature type="compositionally biased region" description="Polar residues" evidence="10">
    <location>
        <begin position="360"/>
        <end position="372"/>
    </location>
</feature>